<name>A0A7J8ZWI5_9ROSI</name>
<evidence type="ECO:0000313" key="2">
    <source>
        <dbReference type="Proteomes" id="UP000593574"/>
    </source>
</evidence>
<dbReference type="AlphaFoldDB" id="A0A7J8ZWI5"/>
<sequence>ELANLNIANEEEEDPALVHEDEFNLCLEGWVLIDSAVHFPSNGERSCRVMGNKKVYVHQGVIGYSIPTEEEETLGHRESFCPIRLTLGSQEADGGWDILLRVPPRRTTLITSRWLIEESSEVGKIGMEVDRSRDRRHVGVSLEQRLGTRGISYYNYLKAANIELEDRPIGLMDGKKRINVSVEGSRGGLSLGWRDELSITLKSFSSSHIYVEVSEESED</sequence>
<evidence type="ECO:0000313" key="1">
    <source>
        <dbReference type="EMBL" id="MBA0716178.1"/>
    </source>
</evidence>
<protein>
    <submittedName>
        <fullName evidence="1">Uncharacterized protein</fullName>
    </submittedName>
</protein>
<comment type="caution">
    <text evidence="1">The sequence shown here is derived from an EMBL/GenBank/DDBJ whole genome shotgun (WGS) entry which is preliminary data.</text>
</comment>
<dbReference type="Proteomes" id="UP000593574">
    <property type="component" value="Unassembled WGS sequence"/>
</dbReference>
<feature type="non-terminal residue" evidence="1">
    <location>
        <position position="219"/>
    </location>
</feature>
<keyword evidence="2" id="KW-1185">Reference proteome</keyword>
<feature type="non-terminal residue" evidence="1">
    <location>
        <position position="1"/>
    </location>
</feature>
<organism evidence="1 2">
    <name type="scientific">Gossypium laxum</name>
    <dbReference type="NCBI Taxonomy" id="34288"/>
    <lineage>
        <taxon>Eukaryota</taxon>
        <taxon>Viridiplantae</taxon>
        <taxon>Streptophyta</taxon>
        <taxon>Embryophyta</taxon>
        <taxon>Tracheophyta</taxon>
        <taxon>Spermatophyta</taxon>
        <taxon>Magnoliopsida</taxon>
        <taxon>eudicotyledons</taxon>
        <taxon>Gunneridae</taxon>
        <taxon>Pentapetalae</taxon>
        <taxon>rosids</taxon>
        <taxon>malvids</taxon>
        <taxon>Malvales</taxon>
        <taxon>Malvaceae</taxon>
        <taxon>Malvoideae</taxon>
        <taxon>Gossypium</taxon>
    </lineage>
</organism>
<reference evidence="1 2" key="1">
    <citation type="journal article" date="2019" name="Genome Biol. Evol.">
        <title>Insights into the evolution of the New World diploid cottons (Gossypium, subgenus Houzingenia) based on genome sequencing.</title>
        <authorList>
            <person name="Grover C.E."/>
            <person name="Arick M.A. 2nd"/>
            <person name="Thrash A."/>
            <person name="Conover J.L."/>
            <person name="Sanders W.S."/>
            <person name="Peterson D.G."/>
            <person name="Frelichowski J.E."/>
            <person name="Scheffler J.A."/>
            <person name="Scheffler B.E."/>
            <person name="Wendel J.F."/>
        </authorList>
    </citation>
    <scope>NUCLEOTIDE SEQUENCE [LARGE SCALE GENOMIC DNA]</scope>
    <source>
        <strain evidence="1">4</strain>
        <tissue evidence="1">Leaf</tissue>
    </source>
</reference>
<gene>
    <name evidence="1" type="ORF">Golax_015031</name>
</gene>
<proteinExistence type="predicted"/>
<accession>A0A7J8ZWI5</accession>
<dbReference type="EMBL" id="JABEZV010000007">
    <property type="protein sequence ID" value="MBA0716178.1"/>
    <property type="molecule type" value="Genomic_DNA"/>
</dbReference>